<dbReference type="PANTHER" id="PTHR47331">
    <property type="entry name" value="PHD-TYPE DOMAIN-CONTAINING PROTEIN"/>
    <property type="match status" value="1"/>
</dbReference>
<dbReference type="AlphaFoldDB" id="A0A6A4RQV4"/>
<protein>
    <submittedName>
        <fullName evidence="1">Uncharacterized protein</fullName>
    </submittedName>
</protein>
<name>A0A6A4RQV4_SCOMX</name>
<gene>
    <name evidence="1" type="ORF">F2P81_025330</name>
</gene>
<proteinExistence type="predicted"/>
<dbReference type="EMBL" id="VEVO01000028">
    <property type="protein sequence ID" value="KAF0022418.1"/>
    <property type="molecule type" value="Genomic_DNA"/>
</dbReference>
<dbReference type="PANTHER" id="PTHR47331:SF6">
    <property type="entry name" value="DOUBLECORTIN DOMAIN-CONTAINING PROTEIN"/>
    <property type="match status" value="1"/>
</dbReference>
<evidence type="ECO:0000313" key="2">
    <source>
        <dbReference type="Proteomes" id="UP000438429"/>
    </source>
</evidence>
<dbReference type="Proteomes" id="UP000438429">
    <property type="component" value="Unassembled WGS sequence"/>
</dbReference>
<comment type="caution">
    <text evidence="1">The sequence shown here is derived from an EMBL/GenBank/DDBJ whole genome shotgun (WGS) entry which is preliminary data.</text>
</comment>
<evidence type="ECO:0000313" key="1">
    <source>
        <dbReference type="EMBL" id="KAF0022418.1"/>
    </source>
</evidence>
<accession>A0A6A4RQV4</accession>
<reference evidence="1 2" key="1">
    <citation type="submission" date="2019-06" db="EMBL/GenBank/DDBJ databases">
        <title>Draft genomes of female and male turbot (Scophthalmus maximus).</title>
        <authorList>
            <person name="Xu H."/>
            <person name="Xu X.-W."/>
            <person name="Shao C."/>
            <person name="Chen S."/>
        </authorList>
    </citation>
    <scope>NUCLEOTIDE SEQUENCE [LARGE SCALE GENOMIC DNA]</scope>
    <source>
        <strain evidence="1">Ysfricsl-2016a</strain>
        <tissue evidence="1">Blood</tissue>
    </source>
</reference>
<organism evidence="1 2">
    <name type="scientific">Scophthalmus maximus</name>
    <name type="common">Turbot</name>
    <name type="synonym">Psetta maxima</name>
    <dbReference type="NCBI Taxonomy" id="52904"/>
    <lineage>
        <taxon>Eukaryota</taxon>
        <taxon>Metazoa</taxon>
        <taxon>Chordata</taxon>
        <taxon>Craniata</taxon>
        <taxon>Vertebrata</taxon>
        <taxon>Euteleostomi</taxon>
        <taxon>Actinopterygii</taxon>
        <taxon>Neopterygii</taxon>
        <taxon>Teleostei</taxon>
        <taxon>Neoteleostei</taxon>
        <taxon>Acanthomorphata</taxon>
        <taxon>Carangaria</taxon>
        <taxon>Pleuronectiformes</taxon>
        <taxon>Pleuronectoidei</taxon>
        <taxon>Scophthalmidae</taxon>
        <taxon>Scophthalmus</taxon>
    </lineage>
</organism>
<sequence>MQMLNYKKETAAAIAEAEALEAAFDSNSEKHSGRLNLDSTPFEAAQHTEKYVNDQAKLEETELHLCDDGFQAKMEPSTAYSTKTFFPNPVRINTAYQPPHLISQQPHNYEDEYAERRVSGYEVESLDGSVYIPLPSLIECNDIPNNRDEMPTPEVALRRTHLKSVAHLIPDIDPQASIMLLLGRDIIRVHKVRKQVNGSHNQPYAQKLFLGWVIVGNVCLGSVHKPLTVNTFYTNTTELERPTLFDPCPNMFHVKENYSDTQVPLNNHVSGSPTTGPKH</sequence>